<dbReference type="EMBL" id="CP097320">
    <property type="protein sequence ID" value="UQX12336.1"/>
    <property type="molecule type" value="Genomic_DNA"/>
</dbReference>
<protein>
    <recommendedName>
        <fullName evidence="4">AbiEi antitoxin C-terminal domain-containing protein</fullName>
    </recommendedName>
</protein>
<evidence type="ECO:0008006" key="4">
    <source>
        <dbReference type="Google" id="ProtNLM"/>
    </source>
</evidence>
<dbReference type="Proteomes" id="UP001056610">
    <property type="component" value="Chromosome"/>
</dbReference>
<dbReference type="RefSeq" id="WP_219066800.1">
    <property type="nucleotide sequence ID" value="NZ_CAJUXY010000011.1"/>
</dbReference>
<gene>
    <name evidence="2" type="ORF">M5I08_08805</name>
</gene>
<sequence>MNDELCRLLDKQGGVVTSGQALAFLTRRSLEAELKRGGLQKVWYGIYSRGDVDARSRLRMVAEDVRRWPGQLVRRIEMHLERASSAQPVAKVRKMPSSTACRRTNTHARRRK</sequence>
<evidence type="ECO:0000313" key="2">
    <source>
        <dbReference type="EMBL" id="UQX12336.1"/>
    </source>
</evidence>
<keyword evidence="3" id="KW-1185">Reference proteome</keyword>
<proteinExistence type="predicted"/>
<feature type="region of interest" description="Disordered" evidence="1">
    <location>
        <begin position="85"/>
        <end position="112"/>
    </location>
</feature>
<evidence type="ECO:0000256" key="1">
    <source>
        <dbReference type="SAM" id="MobiDB-lite"/>
    </source>
</evidence>
<organism evidence="2 3">
    <name type="scientific">Candidatus Mycobacterium methanotrophicum</name>
    <dbReference type="NCBI Taxonomy" id="2943498"/>
    <lineage>
        <taxon>Bacteria</taxon>
        <taxon>Bacillati</taxon>
        <taxon>Actinomycetota</taxon>
        <taxon>Actinomycetes</taxon>
        <taxon>Mycobacteriales</taxon>
        <taxon>Mycobacteriaceae</taxon>
        <taxon>Mycobacterium</taxon>
    </lineage>
</organism>
<name>A0ABY4QR16_9MYCO</name>
<accession>A0ABY4QR16</accession>
<evidence type="ECO:0000313" key="3">
    <source>
        <dbReference type="Proteomes" id="UP001056610"/>
    </source>
</evidence>
<reference evidence="2" key="1">
    <citation type="submission" date="2022-05" db="EMBL/GenBank/DDBJ databases">
        <title>A methanotrophic Mycobacterium dominates a cave microbial ecosystem.</title>
        <authorList>
            <person name="Van Spanning R.J.M."/>
            <person name="Guan Q."/>
            <person name="Melkonian C."/>
            <person name="Gallant J."/>
            <person name="Polerecky L."/>
            <person name="Flot J.-F."/>
            <person name="Brandt B.W."/>
            <person name="Braster M."/>
            <person name="Iturbe Espinoza P."/>
            <person name="Aerts J."/>
            <person name="Meima-Franke M."/>
            <person name="Piersma S.R."/>
            <person name="Bunduc C."/>
            <person name="Ummels R."/>
            <person name="Pain A."/>
            <person name="Fleming E.J."/>
            <person name="van der Wel N."/>
            <person name="Gherman V.D."/>
            <person name="Sarbu S.M."/>
            <person name="Bodelier P.L.E."/>
            <person name="Bitter W."/>
        </authorList>
    </citation>
    <scope>NUCLEOTIDE SEQUENCE</scope>
    <source>
        <strain evidence="2">Sulfur Cave</strain>
    </source>
</reference>